<dbReference type="GO" id="GO:0004674">
    <property type="term" value="F:protein serine/threonine kinase activity"/>
    <property type="evidence" value="ECO:0007669"/>
    <property type="project" value="UniProtKB-UniRule"/>
</dbReference>
<dbReference type="EC" id="2.7.11.1" evidence="11"/>
<reference evidence="13 14" key="1">
    <citation type="submission" date="2016-11" db="EMBL/GenBank/DDBJ databases">
        <authorList>
            <person name="Jaros S."/>
            <person name="Januszkiewicz K."/>
            <person name="Wedrychowicz H."/>
        </authorList>
    </citation>
    <scope>NUCLEOTIDE SEQUENCE [LARGE SCALE GENOMIC DNA]</scope>
    <source>
        <strain evidence="13 14">DSM 5091</strain>
    </source>
</reference>
<dbReference type="GO" id="GO:0005737">
    <property type="term" value="C:cytoplasm"/>
    <property type="evidence" value="ECO:0007669"/>
    <property type="project" value="UniProtKB-SubCell"/>
</dbReference>
<keyword evidence="1 11" id="KW-0963">Cytoplasm</keyword>
<dbReference type="PANTHER" id="PTHR39573">
    <property type="entry name" value="STRESS RESPONSE KINASE A"/>
    <property type="match status" value="1"/>
</dbReference>
<comment type="catalytic activity">
    <reaction evidence="11">
        <text>L-seryl-[protein] + ATP = O-phospho-L-seryl-[protein] + ADP + H(+)</text>
        <dbReference type="Rhea" id="RHEA:17989"/>
        <dbReference type="Rhea" id="RHEA-COMP:9863"/>
        <dbReference type="Rhea" id="RHEA-COMP:11604"/>
        <dbReference type="ChEBI" id="CHEBI:15378"/>
        <dbReference type="ChEBI" id="CHEBI:29999"/>
        <dbReference type="ChEBI" id="CHEBI:30616"/>
        <dbReference type="ChEBI" id="CHEBI:83421"/>
        <dbReference type="ChEBI" id="CHEBI:456216"/>
        <dbReference type="EC" id="2.7.11.1"/>
    </reaction>
</comment>
<dbReference type="Gene3D" id="1.10.510.10">
    <property type="entry name" value="Transferase(Phosphotransferase) domain 1"/>
    <property type="match status" value="1"/>
</dbReference>
<dbReference type="InterPro" id="IPR002575">
    <property type="entry name" value="Aminoglycoside_PTrfase"/>
</dbReference>
<comment type="function">
    <text evidence="11">A protein kinase that phosphorylates Ser and Thr residues. Probably acts to suppress the effects of stress linked to accumulation of reactive oxygen species. Probably involved in the extracytoplasmic stress response.</text>
</comment>
<dbReference type="NCBIfam" id="NF008738">
    <property type="entry name" value="PRK11768.1"/>
    <property type="match status" value="1"/>
</dbReference>
<evidence type="ECO:0000313" key="13">
    <source>
        <dbReference type="EMBL" id="SHJ85718.1"/>
    </source>
</evidence>
<gene>
    <name evidence="11" type="primary">srkA</name>
    <name evidence="13" type="ORF">SAMN02745165_03365</name>
</gene>
<keyword evidence="6 11" id="KW-0547">Nucleotide-binding</keyword>
<dbReference type="EMBL" id="FQZT01000020">
    <property type="protein sequence ID" value="SHJ85718.1"/>
    <property type="molecule type" value="Genomic_DNA"/>
</dbReference>
<feature type="domain" description="CHK kinase-like" evidence="12">
    <location>
        <begin position="107"/>
        <end position="275"/>
    </location>
</feature>
<dbReference type="InterPro" id="IPR032882">
    <property type="entry name" value="SrkA/RdoA"/>
</dbReference>
<evidence type="ECO:0000259" key="12">
    <source>
        <dbReference type="SMART" id="SM00587"/>
    </source>
</evidence>
<dbReference type="InterPro" id="IPR015897">
    <property type="entry name" value="CHK_kinase-like"/>
</dbReference>
<comment type="similarity">
    <text evidence="11">Belongs to the SrkA/RdoA protein kinase family.</text>
</comment>
<evidence type="ECO:0000256" key="6">
    <source>
        <dbReference type="ARBA" id="ARBA00022741"/>
    </source>
</evidence>
<keyword evidence="5 11" id="KW-0479">Metal-binding</keyword>
<evidence type="ECO:0000256" key="4">
    <source>
        <dbReference type="ARBA" id="ARBA00022679"/>
    </source>
</evidence>
<keyword evidence="3 11" id="KW-0597">Phosphoprotein</keyword>
<dbReference type="HAMAP" id="MF_01497">
    <property type="entry name" value="SrkA_kinase"/>
    <property type="match status" value="1"/>
</dbReference>
<dbReference type="InterPro" id="IPR011009">
    <property type="entry name" value="Kinase-like_dom_sf"/>
</dbReference>
<dbReference type="AlphaFoldDB" id="A0A1M6MQE3"/>
<keyword evidence="2 11" id="KW-0723">Serine/threonine-protein kinase</keyword>
<dbReference type="Proteomes" id="UP000184171">
    <property type="component" value="Unassembled WGS sequence"/>
</dbReference>
<keyword evidence="10 11" id="KW-0346">Stress response</keyword>
<evidence type="ECO:0000256" key="11">
    <source>
        <dbReference type="HAMAP-Rule" id="MF_01497"/>
    </source>
</evidence>
<dbReference type="STRING" id="1122189.SAMN02745165_03365"/>
<dbReference type="Gene3D" id="1.20.1270.170">
    <property type="match status" value="1"/>
</dbReference>
<organism evidence="13 14">
    <name type="scientific">Malonomonas rubra DSM 5091</name>
    <dbReference type="NCBI Taxonomy" id="1122189"/>
    <lineage>
        <taxon>Bacteria</taxon>
        <taxon>Pseudomonadati</taxon>
        <taxon>Thermodesulfobacteriota</taxon>
        <taxon>Desulfuromonadia</taxon>
        <taxon>Desulfuromonadales</taxon>
        <taxon>Geopsychrobacteraceae</taxon>
        <taxon>Malonomonas</taxon>
    </lineage>
</organism>
<evidence type="ECO:0000256" key="9">
    <source>
        <dbReference type="ARBA" id="ARBA00022842"/>
    </source>
</evidence>
<name>A0A1M6MQE3_MALRU</name>
<feature type="binding site" evidence="11">
    <location>
        <position position="221"/>
    </location>
    <ligand>
        <name>Mg(2+)</name>
        <dbReference type="ChEBI" id="CHEBI:18420"/>
    </ligand>
</feature>
<comment type="catalytic activity">
    <reaction evidence="11">
        <text>L-threonyl-[protein] + ATP = O-phospho-L-threonyl-[protein] + ADP + H(+)</text>
        <dbReference type="Rhea" id="RHEA:46608"/>
        <dbReference type="Rhea" id="RHEA-COMP:11060"/>
        <dbReference type="Rhea" id="RHEA-COMP:11605"/>
        <dbReference type="ChEBI" id="CHEBI:15378"/>
        <dbReference type="ChEBI" id="CHEBI:30013"/>
        <dbReference type="ChEBI" id="CHEBI:30616"/>
        <dbReference type="ChEBI" id="CHEBI:61977"/>
        <dbReference type="ChEBI" id="CHEBI:456216"/>
        <dbReference type="EC" id="2.7.11.1"/>
    </reaction>
</comment>
<sequence length="328" mass="38733">MQETSEHPFDRLTPSFIMDAIETQGFYCDCRIFALNSYENRVYQVGIEDGEPLIAKFYRPERWTDEQIREEHLFTRELAEQELPVVAPWCSDSGASLFAYDGFRFGLYPRKGGHAPELDNLDHLKVLGRLLARIHLIGARTPFFERPKLDSQSFGHRNVELICENFIPADYRESYQSLTRDLLQIIDERFAQFSDVRFIRTHGDCHSGNMLWREDAPNFVDFDDARMAPAIQDLWMLLSGEEEQQRRQMEKILEGYHEFNDFDFRELQLIEVLRTLRIINYSAWLATRWDDPAFPRTFPWFGTLQYWGEHILELREQMAALMEPALSL</sequence>
<dbReference type="GO" id="GO:0005524">
    <property type="term" value="F:ATP binding"/>
    <property type="evidence" value="ECO:0007669"/>
    <property type="project" value="UniProtKB-UniRule"/>
</dbReference>
<dbReference type="PANTHER" id="PTHR39573:SF1">
    <property type="entry name" value="STRESS RESPONSE KINASE A"/>
    <property type="match status" value="1"/>
</dbReference>
<evidence type="ECO:0000256" key="3">
    <source>
        <dbReference type="ARBA" id="ARBA00022553"/>
    </source>
</evidence>
<dbReference type="OrthoDB" id="5392197at2"/>
<dbReference type="GO" id="GO:0000287">
    <property type="term" value="F:magnesium ion binding"/>
    <property type="evidence" value="ECO:0007669"/>
    <property type="project" value="UniProtKB-UniRule"/>
</dbReference>
<keyword evidence="14" id="KW-1185">Reference proteome</keyword>
<keyword evidence="7 11" id="KW-0418">Kinase</keyword>
<comment type="cofactor">
    <cofactor evidence="11">
        <name>Mg(2+)</name>
        <dbReference type="ChEBI" id="CHEBI:18420"/>
    </cofactor>
</comment>
<dbReference type="Gene3D" id="3.30.200.70">
    <property type="match status" value="1"/>
</dbReference>
<feature type="active site" description="Proton acceptor" evidence="11">
    <location>
        <position position="204"/>
    </location>
</feature>
<feature type="active site" evidence="11">
    <location>
        <position position="221"/>
    </location>
</feature>
<protein>
    <recommendedName>
        <fullName evidence="11">Stress response kinase A</fullName>
        <ecNumber evidence="11">2.7.11.1</ecNumber>
    </recommendedName>
    <alternativeName>
        <fullName evidence="11">Serine/threonine-protein kinase SrkA</fullName>
    </alternativeName>
</protein>
<evidence type="ECO:0000256" key="10">
    <source>
        <dbReference type="ARBA" id="ARBA00023016"/>
    </source>
</evidence>
<keyword evidence="9 11" id="KW-0460">Magnesium</keyword>
<evidence type="ECO:0000256" key="8">
    <source>
        <dbReference type="ARBA" id="ARBA00022840"/>
    </source>
</evidence>
<feature type="site" description="ATP" evidence="11">
    <location>
        <position position="37"/>
    </location>
</feature>
<dbReference type="GO" id="GO:0106310">
    <property type="term" value="F:protein serine kinase activity"/>
    <property type="evidence" value="ECO:0007669"/>
    <property type="project" value="RHEA"/>
</dbReference>
<comment type="subunit">
    <text evidence="11">Monomer.</text>
</comment>
<evidence type="ECO:0000313" key="14">
    <source>
        <dbReference type="Proteomes" id="UP000184171"/>
    </source>
</evidence>
<evidence type="ECO:0000256" key="7">
    <source>
        <dbReference type="ARBA" id="ARBA00022777"/>
    </source>
</evidence>
<evidence type="ECO:0000256" key="2">
    <source>
        <dbReference type="ARBA" id="ARBA00022527"/>
    </source>
</evidence>
<keyword evidence="4 11" id="KW-0808">Transferase</keyword>
<evidence type="ECO:0000256" key="1">
    <source>
        <dbReference type="ARBA" id="ARBA00022490"/>
    </source>
</evidence>
<comment type="subcellular location">
    <subcellularLocation>
        <location evidence="11">Cytoplasm</location>
    </subcellularLocation>
</comment>
<evidence type="ECO:0000256" key="5">
    <source>
        <dbReference type="ARBA" id="ARBA00022723"/>
    </source>
</evidence>
<dbReference type="SMART" id="SM00587">
    <property type="entry name" value="CHK"/>
    <property type="match status" value="1"/>
</dbReference>
<proteinExistence type="inferred from homology"/>
<dbReference type="SUPFAM" id="SSF56112">
    <property type="entry name" value="Protein kinase-like (PK-like)"/>
    <property type="match status" value="1"/>
</dbReference>
<dbReference type="RefSeq" id="WP_072909894.1">
    <property type="nucleotide sequence ID" value="NZ_FQZT01000020.1"/>
</dbReference>
<accession>A0A1M6MQE3</accession>
<dbReference type="Pfam" id="PF01636">
    <property type="entry name" value="APH"/>
    <property type="match status" value="1"/>
</dbReference>
<feature type="binding site" evidence="11">
    <location>
        <position position="209"/>
    </location>
    <ligand>
        <name>Mg(2+)</name>
        <dbReference type="ChEBI" id="CHEBI:18420"/>
    </ligand>
</feature>
<keyword evidence="8 11" id="KW-0067">ATP-binding</keyword>